<keyword evidence="1" id="KW-1133">Transmembrane helix</keyword>
<dbReference type="eggNOG" id="COG1266">
    <property type="taxonomic scope" value="Bacteria"/>
</dbReference>
<feature type="transmembrane region" description="Helical" evidence="1">
    <location>
        <begin position="34"/>
        <end position="53"/>
    </location>
</feature>
<keyword evidence="4" id="KW-1185">Reference proteome</keyword>
<feature type="transmembrane region" description="Helical" evidence="1">
    <location>
        <begin position="119"/>
        <end position="142"/>
    </location>
</feature>
<feature type="transmembrane region" description="Helical" evidence="1">
    <location>
        <begin position="200"/>
        <end position="217"/>
    </location>
</feature>
<evidence type="ECO:0000259" key="2">
    <source>
        <dbReference type="Pfam" id="PF02517"/>
    </source>
</evidence>
<dbReference type="GO" id="GO:0004175">
    <property type="term" value="F:endopeptidase activity"/>
    <property type="evidence" value="ECO:0007669"/>
    <property type="project" value="UniProtKB-ARBA"/>
</dbReference>
<name>A6TNN2_ALKMQ</name>
<dbReference type="KEGG" id="amt:Amet_1623"/>
<feature type="transmembrane region" description="Helical" evidence="1">
    <location>
        <begin position="237"/>
        <end position="256"/>
    </location>
</feature>
<feature type="transmembrane region" description="Helical" evidence="1">
    <location>
        <begin position="12"/>
        <end position="28"/>
    </location>
</feature>
<gene>
    <name evidence="3" type="ordered locus">Amet_1623</name>
</gene>
<dbReference type="Pfam" id="PF02517">
    <property type="entry name" value="Rce1-like"/>
    <property type="match status" value="1"/>
</dbReference>
<proteinExistence type="predicted"/>
<evidence type="ECO:0000313" key="4">
    <source>
        <dbReference type="Proteomes" id="UP000001572"/>
    </source>
</evidence>
<dbReference type="STRING" id="293826.Amet_1623"/>
<feature type="domain" description="CAAX prenyl protease 2/Lysostaphin resistance protein A-like" evidence="2">
    <location>
        <begin position="119"/>
        <end position="204"/>
    </location>
</feature>
<dbReference type="InterPro" id="IPR052710">
    <property type="entry name" value="CAAX_protease"/>
</dbReference>
<dbReference type="EMBL" id="CP000724">
    <property type="protein sequence ID" value="ABR47800.1"/>
    <property type="molecule type" value="Genomic_DNA"/>
</dbReference>
<keyword evidence="1" id="KW-0812">Transmembrane</keyword>
<dbReference type="RefSeq" id="WP_012062838.1">
    <property type="nucleotide sequence ID" value="NC_009633.1"/>
</dbReference>
<organism evidence="3 4">
    <name type="scientific">Alkaliphilus metalliredigens (strain QYMF)</name>
    <dbReference type="NCBI Taxonomy" id="293826"/>
    <lineage>
        <taxon>Bacteria</taxon>
        <taxon>Bacillati</taxon>
        <taxon>Bacillota</taxon>
        <taxon>Clostridia</taxon>
        <taxon>Peptostreptococcales</taxon>
        <taxon>Natronincolaceae</taxon>
        <taxon>Alkaliphilus</taxon>
    </lineage>
</organism>
<reference evidence="4" key="1">
    <citation type="journal article" date="2016" name="Genome Announc.">
        <title>Complete genome sequence of Alkaliphilus metalliredigens strain QYMF, an alkaliphilic and metal-reducing bacterium isolated from borax-contaminated leachate ponds.</title>
        <authorList>
            <person name="Hwang C."/>
            <person name="Copeland A."/>
            <person name="Lucas S."/>
            <person name="Lapidus A."/>
            <person name="Barry K."/>
            <person name="Detter J.C."/>
            <person name="Glavina Del Rio T."/>
            <person name="Hammon N."/>
            <person name="Israni S."/>
            <person name="Dalin E."/>
            <person name="Tice H."/>
            <person name="Pitluck S."/>
            <person name="Chertkov O."/>
            <person name="Brettin T."/>
            <person name="Bruce D."/>
            <person name="Han C."/>
            <person name="Schmutz J."/>
            <person name="Larimer F."/>
            <person name="Land M.L."/>
            <person name="Hauser L."/>
            <person name="Kyrpides N."/>
            <person name="Mikhailova N."/>
            <person name="Ye Q."/>
            <person name="Zhou J."/>
            <person name="Richardson P."/>
            <person name="Fields M.W."/>
        </authorList>
    </citation>
    <scope>NUCLEOTIDE SEQUENCE [LARGE SCALE GENOMIC DNA]</scope>
    <source>
        <strain evidence="4">QYMF</strain>
    </source>
</reference>
<dbReference type="InterPro" id="IPR003675">
    <property type="entry name" value="Rce1/LyrA-like_dom"/>
</dbReference>
<evidence type="ECO:0000313" key="3">
    <source>
        <dbReference type="EMBL" id="ABR47800.1"/>
    </source>
</evidence>
<feature type="transmembrane region" description="Helical" evidence="1">
    <location>
        <begin position="306"/>
        <end position="327"/>
    </location>
</feature>
<protein>
    <submittedName>
        <fullName evidence="3">Abortive infection protein</fullName>
    </submittedName>
</protein>
<dbReference type="HOGENOM" id="CLU_070755_0_0_9"/>
<dbReference type="Proteomes" id="UP000001572">
    <property type="component" value="Chromosome"/>
</dbReference>
<dbReference type="PANTHER" id="PTHR36435:SF1">
    <property type="entry name" value="CAAX AMINO TERMINAL PROTEASE FAMILY PROTEIN"/>
    <property type="match status" value="1"/>
</dbReference>
<evidence type="ECO:0000256" key="1">
    <source>
        <dbReference type="SAM" id="Phobius"/>
    </source>
</evidence>
<dbReference type="GO" id="GO:0080120">
    <property type="term" value="P:CAAX-box protein maturation"/>
    <property type="evidence" value="ECO:0007669"/>
    <property type="project" value="UniProtKB-ARBA"/>
</dbReference>
<keyword evidence="1" id="KW-0472">Membrane</keyword>
<dbReference type="AlphaFoldDB" id="A6TNN2"/>
<dbReference type="PANTHER" id="PTHR36435">
    <property type="entry name" value="SLR1288 PROTEIN"/>
    <property type="match status" value="1"/>
</dbReference>
<feature type="transmembrane region" description="Helical" evidence="1">
    <location>
        <begin position="154"/>
        <end position="170"/>
    </location>
</feature>
<sequence length="334" mass="37105">MDNKLKVLDANILYIIGAFLFITLGSYFQGRSLLSGLIITQYILILLPPLIYLKGKAFSIKKTMRFNRISFKHGMLVTLITLLMYPTAIFANALMMTLMSFVGNLNIPALPTATSGGEYIVLMVIISVSAGICEEVFFRGFILSGYERLGQRKAIIISAVLFGLFHLNLYNLAGPIVLGLVFGYLVILTDSIYAGIIGHTVNNGFAVTLGFAINRLIERTPNVVDSEPEIISTTTALLFNVMFFGIIAIATGYVALRLVRIIKKDLNLGKEGISETLVVHKKEGLIKTEELMVDEQLTLKTEVTEWWEFAPLALFIPLFLFVAFHQLREIILLG</sequence>
<feature type="transmembrane region" description="Helical" evidence="1">
    <location>
        <begin position="74"/>
        <end position="99"/>
    </location>
</feature>
<dbReference type="OrthoDB" id="4177129at2"/>
<accession>A6TNN2</accession>